<sequence>MNSILQRINNTTLFITTAKGTFYVDLEKIKFVKKGQSVGLVCPSTYVNVRNYDDVNINIETDDIFEAETVYEYITAQWSDYKLHENVYENSSEAPKTRFVQDLEIIVSWGSHTILVDLAAFNVLSLSYGLLTISGPSGKITLSSSCQQYLEKLKDSLDLYLQRKLKS</sequence>
<dbReference type="EMBL" id="MW394391">
    <property type="protein sequence ID" value="QQV92181.1"/>
    <property type="molecule type" value="Genomic_DNA"/>
</dbReference>
<name>A0A7U0GBM4_9CAUD</name>
<evidence type="ECO:0000313" key="1">
    <source>
        <dbReference type="EMBL" id="QQV92181.1"/>
    </source>
</evidence>
<organism evidence="1 2">
    <name type="scientific">Klebsiella phage vB_KpM_FBKp24</name>
    <dbReference type="NCBI Taxonomy" id="2801834"/>
    <lineage>
        <taxon>Viruses</taxon>
        <taxon>Duplodnaviria</taxon>
        <taxon>Heunggongvirae</taxon>
        <taxon>Uroviricota</taxon>
        <taxon>Caudoviricetes</taxon>
        <taxon>Chimalliviridae</taxon>
        <taxon>Maaswegvirus</taxon>
        <taxon>Maaswegvirus Kp24</taxon>
    </lineage>
</organism>
<proteinExistence type="predicted"/>
<accession>A0A7U0GBM4</accession>
<evidence type="ECO:0000313" key="2">
    <source>
        <dbReference type="Proteomes" id="UP000596381"/>
    </source>
</evidence>
<dbReference type="Proteomes" id="UP000596381">
    <property type="component" value="Segment"/>
</dbReference>
<keyword evidence="2" id="KW-1185">Reference proteome</keyword>
<reference evidence="1 2" key="1">
    <citation type="submission" date="2020-12" db="EMBL/GenBank/DDBJ databases">
        <title>Genomic characterization of four novel bacteriophages infecting Klebsiella pneumoniae.</title>
        <authorList>
            <person name="Estrada Bonilla B."/>
            <person name="Costa A.R."/>
            <person name="van Rossum T."/>
            <person name="Hagedoorn S."/>
            <person name="Wallinga H."/>
            <person name="Xiao M."/>
            <person name="Song W."/>
            <person name="Haas P.-J."/>
            <person name="Nobrega F.L."/>
            <person name="Brouns S.J.J."/>
        </authorList>
    </citation>
    <scope>NUCLEOTIDE SEQUENCE [LARGE SCALE GENOMIC DNA]</scope>
</reference>
<protein>
    <submittedName>
        <fullName evidence="1">Uncharacterized protein</fullName>
    </submittedName>
</protein>
<gene>
    <name evidence="1" type="ORF">vBKpMFBKp24_123</name>
</gene>